<keyword evidence="3" id="KW-1185">Reference proteome</keyword>
<dbReference type="Proteomes" id="UP000037269">
    <property type="component" value="Unassembled WGS sequence"/>
</dbReference>
<organism evidence="1 3">
    <name type="scientific">Aneurinibacillus migulanus</name>
    <name type="common">Bacillus migulanus</name>
    <dbReference type="NCBI Taxonomy" id="47500"/>
    <lineage>
        <taxon>Bacteria</taxon>
        <taxon>Bacillati</taxon>
        <taxon>Bacillota</taxon>
        <taxon>Bacilli</taxon>
        <taxon>Bacillales</taxon>
        <taxon>Paenibacillaceae</taxon>
        <taxon>Aneurinibacillus group</taxon>
        <taxon>Aneurinibacillus</taxon>
    </lineage>
</organism>
<evidence type="ECO:0000313" key="4">
    <source>
        <dbReference type="Proteomes" id="UP000182836"/>
    </source>
</evidence>
<dbReference type="OrthoDB" id="1850874at2"/>
<dbReference type="RefSeq" id="WP_043065758.1">
    <property type="nucleotide sequence ID" value="NZ_BJOA01000242.1"/>
</dbReference>
<evidence type="ECO:0000313" key="2">
    <source>
        <dbReference type="EMBL" id="SDI84074.1"/>
    </source>
</evidence>
<dbReference type="STRING" id="47500.AF333_30575"/>
<evidence type="ECO:0000313" key="3">
    <source>
        <dbReference type="Proteomes" id="UP000037269"/>
    </source>
</evidence>
<name>A0A0M0G368_ANEMI</name>
<evidence type="ECO:0000313" key="1">
    <source>
        <dbReference type="EMBL" id="KON84280.1"/>
    </source>
</evidence>
<proteinExistence type="predicted"/>
<dbReference type="Pfam" id="PF04883">
    <property type="entry name" value="HK97-gp10_like"/>
    <property type="match status" value="1"/>
</dbReference>
<dbReference type="Proteomes" id="UP000182836">
    <property type="component" value="Unassembled WGS sequence"/>
</dbReference>
<sequence>MGLEFKGLDLFEQQVLQRIIKEMPREVEKKLTELAFRYLADVKRLTPVAEKNGGTLRDSIRVDNIKRVGDEFVIIVGTNVHYAPHIEYGHRIKNKAGKYVGFVEGFHMFEISLKQMEEWIDDDLRNWLKNFTEGHA</sequence>
<dbReference type="InterPro" id="IPR010064">
    <property type="entry name" value="HK97-gp10_tail"/>
</dbReference>
<dbReference type="PATRIC" id="fig|47500.9.peg.591"/>
<reference evidence="1 3" key="1">
    <citation type="submission" date="2015-07" db="EMBL/GenBank/DDBJ databases">
        <title>Fjat-14205 dsm 2895.</title>
        <authorList>
            <person name="Liu B."/>
            <person name="Wang J."/>
            <person name="Zhu Y."/>
            <person name="Liu G."/>
            <person name="Chen Q."/>
            <person name="Chen Z."/>
            <person name="Lan J."/>
            <person name="Che J."/>
            <person name="Ge C."/>
            <person name="Shi H."/>
            <person name="Pan Z."/>
            <person name="Liu X."/>
        </authorList>
    </citation>
    <scope>NUCLEOTIDE SEQUENCE [LARGE SCALE GENOMIC DNA]</scope>
    <source>
        <strain evidence="1 3">DSM 2895</strain>
    </source>
</reference>
<dbReference type="EMBL" id="FNED01000008">
    <property type="protein sequence ID" value="SDI84074.1"/>
    <property type="molecule type" value="Genomic_DNA"/>
</dbReference>
<dbReference type="EMBL" id="LGUG01000013">
    <property type="protein sequence ID" value="KON84280.1"/>
    <property type="molecule type" value="Genomic_DNA"/>
</dbReference>
<gene>
    <name evidence="1" type="ORF">AF333_30575</name>
    <name evidence="2" type="ORF">SAMN04487909_108130</name>
</gene>
<accession>A0A0M0G368</accession>
<reference evidence="2 4" key="2">
    <citation type="submission" date="2016-10" db="EMBL/GenBank/DDBJ databases">
        <authorList>
            <person name="de Groot N.N."/>
        </authorList>
    </citation>
    <scope>NUCLEOTIDE SEQUENCE [LARGE SCALE GENOMIC DNA]</scope>
    <source>
        <strain evidence="2 4">DSM 2895</strain>
    </source>
</reference>
<protein>
    <submittedName>
        <fullName evidence="2">Bacteriophage HK97-gp10, putative tail-component</fullName>
    </submittedName>
</protein>
<dbReference type="AlphaFoldDB" id="A0A0M0G368"/>
<dbReference type="GeneID" id="42309469"/>